<accession>A0A220VDX1</accession>
<dbReference type="Proteomes" id="UP000242175">
    <property type="component" value="Chromosome large"/>
</dbReference>
<dbReference type="Pfam" id="PF00005">
    <property type="entry name" value="ABC_tran"/>
    <property type="match status" value="1"/>
</dbReference>
<evidence type="ECO:0000313" key="11">
    <source>
        <dbReference type="Proteomes" id="UP000242175"/>
    </source>
</evidence>
<evidence type="ECO:0000259" key="9">
    <source>
        <dbReference type="PROSITE" id="PS50893"/>
    </source>
</evidence>
<dbReference type="InterPro" id="IPR017871">
    <property type="entry name" value="ABC_transporter-like_CS"/>
</dbReference>
<dbReference type="InterPro" id="IPR027417">
    <property type="entry name" value="P-loop_NTPase"/>
</dbReference>
<dbReference type="GO" id="GO:0016020">
    <property type="term" value="C:membrane"/>
    <property type="evidence" value="ECO:0007669"/>
    <property type="project" value="InterPro"/>
</dbReference>
<keyword evidence="8" id="KW-0472">Membrane</keyword>
<sequence>MSLMKLKTENLNVVLNNKLVLENINLSIPTKKVTAFIGPSGCGKTTLLKSFNRINELNSECITTGKIYFNSANIYQKNYKLESLRRKIGMVVQNPHPFPMSIYENIVFGLRANNIKNKRVLDDSVEYTLRKTFLWEEVKHKLQSSAILLSSGQKQRLIIARAIANSPEVLLLDEPTSSLDPISTLKIEELIDELKTEYTILIVTHNMHQAARISDFTALIYNGNVVEYDLTDNLFTNPKNKLTEAYLTGRYG</sequence>
<evidence type="ECO:0000313" key="10">
    <source>
        <dbReference type="EMBL" id="ASK78426.1"/>
    </source>
</evidence>
<dbReference type="InterPro" id="IPR005670">
    <property type="entry name" value="PstB-like"/>
</dbReference>
<keyword evidence="1" id="KW-0813">Transport</keyword>
<dbReference type="Gene3D" id="3.40.50.300">
    <property type="entry name" value="P-loop containing nucleotide triphosphate hydrolases"/>
    <property type="match status" value="1"/>
</dbReference>
<evidence type="ECO:0000256" key="7">
    <source>
        <dbReference type="ARBA" id="ARBA00022967"/>
    </source>
</evidence>
<dbReference type="EMBL" id="CP022355">
    <property type="protein sequence ID" value="ASK78426.1"/>
    <property type="molecule type" value="Genomic_DNA"/>
</dbReference>
<dbReference type="CDD" id="cd03260">
    <property type="entry name" value="ABC_PstB_phosphate_transporter"/>
    <property type="match status" value="1"/>
</dbReference>
<evidence type="ECO:0000256" key="5">
    <source>
        <dbReference type="ARBA" id="ARBA00022741"/>
    </source>
</evidence>
<keyword evidence="5" id="KW-0547">Nucleotide-binding</keyword>
<name>A0A220VDX1_9GAMM</name>
<protein>
    <submittedName>
        <fullName evidence="10">Phosphate ABC transporter ATP-binding protein</fullName>
    </submittedName>
</protein>
<dbReference type="GO" id="GO:0035435">
    <property type="term" value="P:phosphate ion transmembrane transport"/>
    <property type="evidence" value="ECO:0007669"/>
    <property type="project" value="InterPro"/>
</dbReference>
<keyword evidence="4" id="KW-0592">Phosphate transport</keyword>
<dbReference type="PROSITE" id="PS00211">
    <property type="entry name" value="ABC_TRANSPORTER_1"/>
    <property type="match status" value="1"/>
</dbReference>
<evidence type="ECO:0000256" key="6">
    <source>
        <dbReference type="ARBA" id="ARBA00022840"/>
    </source>
</evidence>
<evidence type="ECO:0000256" key="4">
    <source>
        <dbReference type="ARBA" id="ARBA00022592"/>
    </source>
</evidence>
<evidence type="ECO:0000256" key="2">
    <source>
        <dbReference type="ARBA" id="ARBA00022475"/>
    </source>
</evidence>
<keyword evidence="11" id="KW-1185">Reference proteome</keyword>
<evidence type="ECO:0000256" key="3">
    <source>
        <dbReference type="ARBA" id="ARBA00022519"/>
    </source>
</evidence>
<dbReference type="GO" id="GO:0005524">
    <property type="term" value="F:ATP binding"/>
    <property type="evidence" value="ECO:0007669"/>
    <property type="project" value="UniProtKB-KW"/>
</dbReference>
<evidence type="ECO:0000256" key="8">
    <source>
        <dbReference type="ARBA" id="ARBA00023136"/>
    </source>
</evidence>
<organism evidence="10 11">
    <name type="scientific">Paraphotobacterium marinum</name>
    <dbReference type="NCBI Taxonomy" id="1755811"/>
    <lineage>
        <taxon>Bacteria</taxon>
        <taxon>Pseudomonadati</taxon>
        <taxon>Pseudomonadota</taxon>
        <taxon>Gammaproteobacteria</taxon>
        <taxon>Vibrionales</taxon>
        <taxon>Vibrionaceae</taxon>
        <taxon>Paraphotobacterium</taxon>
    </lineage>
</organism>
<dbReference type="NCBIfam" id="TIGR00972">
    <property type="entry name" value="3a0107s01c2"/>
    <property type="match status" value="1"/>
</dbReference>
<dbReference type="AlphaFoldDB" id="A0A220VDX1"/>
<keyword evidence="2" id="KW-1003">Cell membrane</keyword>
<feature type="domain" description="ABC transporter" evidence="9">
    <location>
        <begin position="6"/>
        <end position="247"/>
    </location>
</feature>
<dbReference type="PANTHER" id="PTHR43423">
    <property type="entry name" value="ABC TRANSPORTER I FAMILY MEMBER 17"/>
    <property type="match status" value="1"/>
</dbReference>
<reference evidence="10 11" key="1">
    <citation type="journal article" date="2016" name="Int. J. Syst. Evol. Microbiol.">
        <title>Paraphotobacterium marinum gen. nov., sp. nov., a member of the family Vibrionaceae, isolated from surface seawater.</title>
        <authorList>
            <person name="Huang Z."/>
            <person name="Dong C."/>
            <person name="Shao Z."/>
        </authorList>
    </citation>
    <scope>NUCLEOTIDE SEQUENCE [LARGE SCALE GENOMIC DNA]</scope>
    <source>
        <strain evidence="10 11">NSCS20N07D</strain>
    </source>
</reference>
<keyword evidence="3" id="KW-0997">Cell inner membrane</keyword>
<dbReference type="PROSITE" id="PS50893">
    <property type="entry name" value="ABC_TRANSPORTER_2"/>
    <property type="match status" value="1"/>
</dbReference>
<dbReference type="InterPro" id="IPR003593">
    <property type="entry name" value="AAA+_ATPase"/>
</dbReference>
<keyword evidence="7" id="KW-1278">Translocase</keyword>
<dbReference type="SUPFAM" id="SSF52540">
    <property type="entry name" value="P-loop containing nucleoside triphosphate hydrolases"/>
    <property type="match status" value="1"/>
</dbReference>
<dbReference type="GO" id="GO:0016887">
    <property type="term" value="F:ATP hydrolysis activity"/>
    <property type="evidence" value="ECO:0007669"/>
    <property type="project" value="InterPro"/>
</dbReference>
<dbReference type="KEGG" id="pmai:CF386_05105"/>
<dbReference type="SMART" id="SM00382">
    <property type="entry name" value="AAA"/>
    <property type="match status" value="1"/>
</dbReference>
<dbReference type="InterPro" id="IPR003439">
    <property type="entry name" value="ABC_transporter-like_ATP-bd"/>
</dbReference>
<dbReference type="OrthoDB" id="9802264at2"/>
<proteinExistence type="predicted"/>
<evidence type="ECO:0000256" key="1">
    <source>
        <dbReference type="ARBA" id="ARBA00022448"/>
    </source>
</evidence>
<dbReference type="GO" id="GO:0005315">
    <property type="term" value="F:phosphate transmembrane transporter activity"/>
    <property type="evidence" value="ECO:0007669"/>
    <property type="project" value="InterPro"/>
</dbReference>
<keyword evidence="6 10" id="KW-0067">ATP-binding</keyword>
<gene>
    <name evidence="10" type="primary">pstB</name>
    <name evidence="10" type="ORF">CF386_05105</name>
</gene>
<dbReference type="PANTHER" id="PTHR43423:SF12">
    <property type="entry name" value="IRON EXPORT ATP-BINDING PROTEIN FETA-RELATED"/>
    <property type="match status" value="1"/>
</dbReference>